<evidence type="ECO:0000256" key="1">
    <source>
        <dbReference type="ARBA" id="ARBA00005466"/>
    </source>
</evidence>
<sequence>MFTLFSTFTKYSLAWYRQMIDCWDNPAPKINGGATATMTAVARTFQKCTMTFLTASIAIHKHFVLTSPTGRSVGSYALSIWVHNLRNFEYQSQWPLPGGGFDDVIIVGSGSNWGEVMEAAAAAGRSCATVVTTSGEILLANDQENQDLLWAIRGGGPGLYGVVTDTAYNTSWIGLSAFMKSLPDSMDAGLTGSAYISGGSAIGASFVMTYFRYNMTSDNITSLLEPVVTTMKAVDSNNDLAVSLSDPIVYSSYMDFFYYLQTTASGAGAASLISSRILGRADLSDLSNSKLQNHLQNIMQTNTEGGASQMIIGLQWGMGPAQVAFNMRGALNPAWRTGYVHTIVTDYPIDTTLAPQDALNAAAVWTEEVKEADFRDWAPTAGAYLNEANPFASSWKQDFYGENYDRLLELKDNYDTTYSLYVTAGVGSDSWDYNLTTGKLCCKA</sequence>
<dbReference type="Proteomes" id="UP000758603">
    <property type="component" value="Unassembled WGS sequence"/>
</dbReference>
<dbReference type="RefSeq" id="XP_045960141.1">
    <property type="nucleotide sequence ID" value="XM_046107167.1"/>
</dbReference>
<evidence type="ECO:0000256" key="2">
    <source>
        <dbReference type="ARBA" id="ARBA00023002"/>
    </source>
</evidence>
<protein>
    <recommendedName>
        <fullName evidence="3">Berberine/berberine-like domain-containing protein</fullName>
    </recommendedName>
</protein>
<dbReference type="EMBL" id="JAGPXC010000003">
    <property type="protein sequence ID" value="KAH6655876.1"/>
    <property type="molecule type" value="Genomic_DNA"/>
</dbReference>
<dbReference type="PANTHER" id="PTHR13878">
    <property type="entry name" value="GULONOLACTONE OXIDASE"/>
    <property type="match status" value="1"/>
</dbReference>
<accession>A0A9P8UP60</accession>
<name>A0A9P8UP60_9PEZI</name>
<dbReference type="OrthoDB" id="9983560at2759"/>
<keyword evidence="2" id="KW-0560">Oxidoreductase</keyword>
<dbReference type="Gene3D" id="3.40.462.20">
    <property type="match status" value="1"/>
</dbReference>
<comment type="similarity">
    <text evidence="1">Belongs to the oxygen-dependent FAD-linked oxidoreductase family.</text>
</comment>
<evidence type="ECO:0000259" key="3">
    <source>
        <dbReference type="Pfam" id="PF08031"/>
    </source>
</evidence>
<dbReference type="GeneID" id="70136058"/>
<comment type="caution">
    <text evidence="4">The sequence shown here is derived from an EMBL/GenBank/DDBJ whole genome shotgun (WGS) entry which is preliminary data.</text>
</comment>
<dbReference type="Pfam" id="PF08031">
    <property type="entry name" value="BBE"/>
    <property type="match status" value="1"/>
</dbReference>
<dbReference type="InterPro" id="IPR036318">
    <property type="entry name" value="FAD-bd_PCMH-like_sf"/>
</dbReference>
<dbReference type="InterPro" id="IPR050432">
    <property type="entry name" value="FAD-linked_Oxidoreductases_BP"/>
</dbReference>
<keyword evidence="5" id="KW-1185">Reference proteome</keyword>
<evidence type="ECO:0000313" key="5">
    <source>
        <dbReference type="Proteomes" id="UP000758603"/>
    </source>
</evidence>
<evidence type="ECO:0000313" key="4">
    <source>
        <dbReference type="EMBL" id="KAH6655876.1"/>
    </source>
</evidence>
<dbReference type="AlphaFoldDB" id="A0A9P8UP60"/>
<reference evidence="4" key="1">
    <citation type="journal article" date="2021" name="Nat. Commun.">
        <title>Genetic determinants of endophytism in the Arabidopsis root mycobiome.</title>
        <authorList>
            <person name="Mesny F."/>
            <person name="Miyauchi S."/>
            <person name="Thiergart T."/>
            <person name="Pickel B."/>
            <person name="Atanasova L."/>
            <person name="Karlsson M."/>
            <person name="Huettel B."/>
            <person name="Barry K.W."/>
            <person name="Haridas S."/>
            <person name="Chen C."/>
            <person name="Bauer D."/>
            <person name="Andreopoulos W."/>
            <person name="Pangilinan J."/>
            <person name="LaButti K."/>
            <person name="Riley R."/>
            <person name="Lipzen A."/>
            <person name="Clum A."/>
            <person name="Drula E."/>
            <person name="Henrissat B."/>
            <person name="Kohler A."/>
            <person name="Grigoriev I.V."/>
            <person name="Martin F.M."/>
            <person name="Hacquard S."/>
        </authorList>
    </citation>
    <scope>NUCLEOTIDE SEQUENCE</scope>
    <source>
        <strain evidence="4">MPI-SDFR-AT-0073</strain>
    </source>
</reference>
<proteinExistence type="inferred from homology"/>
<dbReference type="GO" id="GO:0016491">
    <property type="term" value="F:oxidoreductase activity"/>
    <property type="evidence" value="ECO:0007669"/>
    <property type="project" value="UniProtKB-KW"/>
</dbReference>
<dbReference type="InterPro" id="IPR012951">
    <property type="entry name" value="BBE"/>
</dbReference>
<dbReference type="SUPFAM" id="SSF56176">
    <property type="entry name" value="FAD-binding/transporter-associated domain-like"/>
    <property type="match status" value="1"/>
</dbReference>
<dbReference type="Gene3D" id="3.30.465.10">
    <property type="match status" value="2"/>
</dbReference>
<dbReference type="GO" id="GO:0050660">
    <property type="term" value="F:flavin adenine dinucleotide binding"/>
    <property type="evidence" value="ECO:0007669"/>
    <property type="project" value="InterPro"/>
</dbReference>
<dbReference type="PANTHER" id="PTHR13878:SF91">
    <property type="entry name" value="FAD BINDING DOMAIN PROTEIN (AFU_ORTHOLOGUE AFUA_6G12070)-RELATED"/>
    <property type="match status" value="1"/>
</dbReference>
<gene>
    <name evidence="4" type="ORF">BKA67DRAFT_657776</name>
</gene>
<feature type="domain" description="Berberine/berberine-like" evidence="3">
    <location>
        <begin position="383"/>
        <end position="417"/>
    </location>
</feature>
<dbReference type="InterPro" id="IPR016169">
    <property type="entry name" value="FAD-bd_PCMH_sub2"/>
</dbReference>
<organism evidence="4 5">
    <name type="scientific">Truncatella angustata</name>
    <dbReference type="NCBI Taxonomy" id="152316"/>
    <lineage>
        <taxon>Eukaryota</taxon>
        <taxon>Fungi</taxon>
        <taxon>Dikarya</taxon>
        <taxon>Ascomycota</taxon>
        <taxon>Pezizomycotina</taxon>
        <taxon>Sordariomycetes</taxon>
        <taxon>Xylariomycetidae</taxon>
        <taxon>Amphisphaeriales</taxon>
        <taxon>Sporocadaceae</taxon>
        <taxon>Truncatella</taxon>
    </lineage>
</organism>